<dbReference type="Pfam" id="PF01035">
    <property type="entry name" value="DNA_binding_1"/>
    <property type="match status" value="1"/>
</dbReference>
<keyword evidence="3 10" id="KW-0808">Transferase</keyword>
<feature type="compositionally biased region" description="Basic and acidic residues" evidence="7">
    <location>
        <begin position="153"/>
        <end position="167"/>
    </location>
</feature>
<dbReference type="CDD" id="cd06445">
    <property type="entry name" value="ATase"/>
    <property type="match status" value="1"/>
</dbReference>
<dbReference type="PROSITE" id="PS00374">
    <property type="entry name" value="MGMT"/>
    <property type="match status" value="1"/>
</dbReference>
<dbReference type="PANTHER" id="PTHR10815:SF5">
    <property type="entry name" value="METHYLATED-DNA--PROTEIN-CYSTEINE METHYLTRANSFERASE"/>
    <property type="match status" value="1"/>
</dbReference>
<evidence type="ECO:0000259" key="8">
    <source>
        <dbReference type="Pfam" id="PF01035"/>
    </source>
</evidence>
<dbReference type="InterPro" id="IPR036217">
    <property type="entry name" value="MethylDNA_cys_MeTrfase_DNAb"/>
</dbReference>
<proteinExistence type="predicted"/>
<evidence type="ECO:0000256" key="4">
    <source>
        <dbReference type="ARBA" id="ARBA00022763"/>
    </source>
</evidence>
<evidence type="ECO:0000259" key="9">
    <source>
        <dbReference type="Pfam" id="PF02870"/>
    </source>
</evidence>
<keyword evidence="2 10" id="KW-0489">Methyltransferase</keyword>
<dbReference type="SUPFAM" id="SSF53155">
    <property type="entry name" value="Methylated DNA-protein cysteine methyltransferase domain"/>
    <property type="match status" value="1"/>
</dbReference>
<gene>
    <name evidence="10" type="ORF">AVDCRST_MAG54-4308</name>
</gene>
<dbReference type="InterPro" id="IPR001497">
    <property type="entry name" value="MethylDNA_cys_MeTrfase_AS"/>
</dbReference>
<reference evidence="10" key="1">
    <citation type="submission" date="2020-02" db="EMBL/GenBank/DDBJ databases">
        <authorList>
            <person name="Meier V. D."/>
        </authorList>
    </citation>
    <scope>NUCLEOTIDE SEQUENCE</scope>
    <source>
        <strain evidence="10">AVDCRST_MAG54</strain>
    </source>
</reference>
<evidence type="ECO:0000256" key="1">
    <source>
        <dbReference type="ARBA" id="ARBA00001286"/>
    </source>
</evidence>
<dbReference type="InterPro" id="IPR036631">
    <property type="entry name" value="MGMT_N_sf"/>
</dbReference>
<dbReference type="EMBL" id="CADCTH010000542">
    <property type="protein sequence ID" value="CAA9289480.1"/>
    <property type="molecule type" value="Genomic_DNA"/>
</dbReference>
<dbReference type="InterPro" id="IPR008332">
    <property type="entry name" value="MethylG_MeTrfase_N"/>
</dbReference>
<feature type="domain" description="Methylguanine DNA methyltransferase ribonuclease-like" evidence="9">
    <location>
        <begin position="7"/>
        <end position="81"/>
    </location>
</feature>
<keyword evidence="4" id="KW-0227">DNA damage</keyword>
<comment type="catalytic activity">
    <reaction evidence="1">
        <text>a 4-O-methyl-thymidine in DNA + L-cysteinyl-[protein] = a thymidine in DNA + S-methyl-L-cysteinyl-[protein]</text>
        <dbReference type="Rhea" id="RHEA:53428"/>
        <dbReference type="Rhea" id="RHEA-COMP:10131"/>
        <dbReference type="Rhea" id="RHEA-COMP:10132"/>
        <dbReference type="Rhea" id="RHEA-COMP:13555"/>
        <dbReference type="Rhea" id="RHEA-COMP:13556"/>
        <dbReference type="ChEBI" id="CHEBI:29950"/>
        <dbReference type="ChEBI" id="CHEBI:82612"/>
        <dbReference type="ChEBI" id="CHEBI:137386"/>
        <dbReference type="ChEBI" id="CHEBI:137387"/>
        <dbReference type="EC" id="2.1.1.63"/>
    </reaction>
</comment>
<dbReference type="PANTHER" id="PTHR10815">
    <property type="entry name" value="METHYLATED-DNA--PROTEIN-CYSTEINE METHYLTRANSFERASE"/>
    <property type="match status" value="1"/>
</dbReference>
<dbReference type="GO" id="GO:0006281">
    <property type="term" value="P:DNA repair"/>
    <property type="evidence" value="ECO:0007669"/>
    <property type="project" value="UniProtKB-KW"/>
</dbReference>
<evidence type="ECO:0000256" key="7">
    <source>
        <dbReference type="SAM" id="MobiDB-lite"/>
    </source>
</evidence>
<evidence type="ECO:0000256" key="3">
    <source>
        <dbReference type="ARBA" id="ARBA00022679"/>
    </source>
</evidence>
<dbReference type="AlphaFoldDB" id="A0A6J4JWU1"/>
<name>A0A6J4JWU1_9PSEU</name>
<protein>
    <submittedName>
        <fullName evidence="10">Methylated-DNA--protein-cysteine methyltransferase</fullName>
        <ecNumber evidence="10">2.1.1.63</ecNumber>
    </submittedName>
</protein>
<feature type="region of interest" description="Disordered" evidence="7">
    <location>
        <begin position="143"/>
        <end position="167"/>
    </location>
</feature>
<feature type="domain" description="Methylated-DNA-[protein]-cysteine S-methyltransferase DNA binding" evidence="8">
    <location>
        <begin position="85"/>
        <end position="164"/>
    </location>
</feature>
<comment type="catalytic activity">
    <reaction evidence="6">
        <text>a 6-O-methyl-2'-deoxyguanosine in DNA + L-cysteinyl-[protein] = S-methyl-L-cysteinyl-[protein] + a 2'-deoxyguanosine in DNA</text>
        <dbReference type="Rhea" id="RHEA:24000"/>
        <dbReference type="Rhea" id="RHEA-COMP:10131"/>
        <dbReference type="Rhea" id="RHEA-COMP:10132"/>
        <dbReference type="Rhea" id="RHEA-COMP:11367"/>
        <dbReference type="Rhea" id="RHEA-COMP:11368"/>
        <dbReference type="ChEBI" id="CHEBI:29950"/>
        <dbReference type="ChEBI" id="CHEBI:82612"/>
        <dbReference type="ChEBI" id="CHEBI:85445"/>
        <dbReference type="ChEBI" id="CHEBI:85448"/>
        <dbReference type="EC" id="2.1.1.63"/>
    </reaction>
</comment>
<dbReference type="Gene3D" id="1.10.10.10">
    <property type="entry name" value="Winged helix-like DNA-binding domain superfamily/Winged helix DNA-binding domain"/>
    <property type="match status" value="1"/>
</dbReference>
<evidence type="ECO:0000313" key="10">
    <source>
        <dbReference type="EMBL" id="CAA9289480.1"/>
    </source>
</evidence>
<evidence type="ECO:0000256" key="5">
    <source>
        <dbReference type="ARBA" id="ARBA00023204"/>
    </source>
</evidence>
<organism evidence="10">
    <name type="scientific">uncultured Actinomycetospora sp</name>
    <dbReference type="NCBI Taxonomy" id="1135996"/>
    <lineage>
        <taxon>Bacteria</taxon>
        <taxon>Bacillati</taxon>
        <taxon>Actinomycetota</taxon>
        <taxon>Actinomycetes</taxon>
        <taxon>Pseudonocardiales</taxon>
        <taxon>Pseudonocardiaceae</taxon>
        <taxon>Actinomycetospora</taxon>
        <taxon>environmental samples</taxon>
    </lineage>
</organism>
<dbReference type="InterPro" id="IPR036388">
    <property type="entry name" value="WH-like_DNA-bd_sf"/>
</dbReference>
<dbReference type="NCBIfam" id="TIGR00589">
    <property type="entry name" value="ogt"/>
    <property type="match status" value="1"/>
</dbReference>
<dbReference type="Gene3D" id="3.30.160.70">
    <property type="entry name" value="Methylated DNA-protein cysteine methyltransferase domain"/>
    <property type="match status" value="1"/>
</dbReference>
<dbReference type="Pfam" id="PF02870">
    <property type="entry name" value="Methyltransf_1N"/>
    <property type="match status" value="1"/>
</dbReference>
<dbReference type="InterPro" id="IPR014048">
    <property type="entry name" value="MethylDNA_cys_MeTrfase_DNA-bd"/>
</dbReference>
<dbReference type="EC" id="2.1.1.63" evidence="10"/>
<dbReference type="GO" id="GO:0032259">
    <property type="term" value="P:methylation"/>
    <property type="evidence" value="ECO:0007669"/>
    <property type="project" value="UniProtKB-KW"/>
</dbReference>
<evidence type="ECO:0000256" key="2">
    <source>
        <dbReference type="ARBA" id="ARBA00022603"/>
    </source>
</evidence>
<accession>A0A6J4JWU1</accession>
<dbReference type="GO" id="GO:0003908">
    <property type="term" value="F:methylated-DNA-[protein]-cysteine S-methyltransferase activity"/>
    <property type="evidence" value="ECO:0007669"/>
    <property type="project" value="UniProtKB-EC"/>
</dbReference>
<evidence type="ECO:0000256" key="6">
    <source>
        <dbReference type="ARBA" id="ARBA00049348"/>
    </source>
</evidence>
<dbReference type="SUPFAM" id="SSF46767">
    <property type="entry name" value="Methylated DNA-protein cysteine methyltransferase, C-terminal domain"/>
    <property type="match status" value="1"/>
</dbReference>
<sequence>MTVSSRRYRVVSSPIGPLTLTWDDDAGAVVGVHVHDQRERGPDPAFGEPDDGACAALDDLAGELDEYFAGTRRTFSLPVDPPGTPFARAVFAALQDVPYGAVTTYGALAAAIDKPRAAQAVGTANARNPVSLLVPCHRVVTAAGHPSGGGPGVERKRLLQQLERRDP</sequence>
<keyword evidence="5" id="KW-0234">DNA repair</keyword>